<dbReference type="PANTHER" id="PTHR23513">
    <property type="entry name" value="INTEGRAL MEMBRANE EFFLUX PROTEIN-RELATED"/>
    <property type="match status" value="1"/>
</dbReference>
<reference evidence="10" key="1">
    <citation type="submission" date="2020-10" db="EMBL/GenBank/DDBJ databases">
        <title>Taxonomic study of unclassified bacteria belonging to the class Ktedonobacteria.</title>
        <authorList>
            <person name="Yabe S."/>
            <person name="Wang C.M."/>
            <person name="Zheng Y."/>
            <person name="Sakai Y."/>
            <person name="Cavaletti L."/>
            <person name="Monciardini P."/>
            <person name="Donadio S."/>
        </authorList>
    </citation>
    <scope>NUCLEOTIDE SEQUENCE</scope>
    <source>
        <strain evidence="10">SOSP1-1</strain>
    </source>
</reference>
<feature type="transmembrane region" description="Helical" evidence="8">
    <location>
        <begin position="170"/>
        <end position="188"/>
    </location>
</feature>
<dbReference type="GO" id="GO:0022857">
    <property type="term" value="F:transmembrane transporter activity"/>
    <property type="evidence" value="ECO:0007669"/>
    <property type="project" value="InterPro"/>
</dbReference>
<dbReference type="GO" id="GO:0005886">
    <property type="term" value="C:plasma membrane"/>
    <property type="evidence" value="ECO:0007669"/>
    <property type="project" value="UniProtKB-SubCell"/>
</dbReference>
<dbReference type="CDD" id="cd06173">
    <property type="entry name" value="MFS_MefA_like"/>
    <property type="match status" value="1"/>
</dbReference>
<evidence type="ECO:0000256" key="4">
    <source>
        <dbReference type="ARBA" id="ARBA00022692"/>
    </source>
</evidence>
<keyword evidence="11" id="KW-1185">Reference proteome</keyword>
<proteinExistence type="predicted"/>
<keyword evidence="6 8" id="KW-0472">Membrane</keyword>
<dbReference type="AlphaFoldDB" id="A0A8J3MQZ0"/>
<dbReference type="SUPFAM" id="SSF103473">
    <property type="entry name" value="MFS general substrate transporter"/>
    <property type="match status" value="1"/>
</dbReference>
<name>A0A8J3MQZ0_9CHLR</name>
<feature type="transmembrane region" description="Helical" evidence="8">
    <location>
        <begin position="194"/>
        <end position="212"/>
    </location>
</feature>
<sequence>MSDTTSIWENGDHPPPDPAPQVKPDPYGVLRIRNFRLLFLGSLVASIGQRMLSIAIGWELYARTHSALVLGGVGLVMVLPVIFLSLPGGQIADTHNRQRIILITEGALALISLGLAVLSYNQAPIWMIYGCLLLMGCASAFNSPASSAFLSETIPEDSFERAATWFNSSWQLASVIGPALGGFSIALFQGTLPVYIFNTLAGIFMVLMVAQIRIQQTTFQEPAEKKQTTLKDLGEGLQFLRHSPIILAAITLDLFAVLFGGATTLLPIYAQDILKTGPTGLGWLDTAPSIGAICMTLLIAHRPPFRHAGRTLLLAVAGFGVATIVFGFSTSFWLSLLMLFVLGALDNISVIIRSTLMLTRTPNHMRGRVSAVNSLFIASSNQLGGFESGAVAQWLGPMLTVITGGIGTIVVVLAVTGIWPQIRQLTTLNTPDSEQRAEAKIEEVVDATI</sequence>
<feature type="transmembrane region" description="Helical" evidence="8">
    <location>
        <begin position="126"/>
        <end position="150"/>
    </location>
</feature>
<feature type="transmembrane region" description="Helical" evidence="8">
    <location>
        <begin position="245"/>
        <end position="269"/>
    </location>
</feature>
<gene>
    <name evidence="10" type="ORF">KSX_12860</name>
</gene>
<dbReference type="InterPro" id="IPR020846">
    <property type="entry name" value="MFS_dom"/>
</dbReference>
<dbReference type="Proteomes" id="UP000612362">
    <property type="component" value="Unassembled WGS sequence"/>
</dbReference>
<dbReference type="EMBL" id="BNJF01000001">
    <property type="protein sequence ID" value="GHO43123.1"/>
    <property type="molecule type" value="Genomic_DNA"/>
</dbReference>
<dbReference type="Gene3D" id="1.20.1250.20">
    <property type="entry name" value="MFS general substrate transporter like domains"/>
    <property type="match status" value="1"/>
</dbReference>
<dbReference type="Pfam" id="PF05977">
    <property type="entry name" value="MFS_3"/>
    <property type="match status" value="1"/>
</dbReference>
<comment type="caution">
    <text evidence="10">The sequence shown here is derived from an EMBL/GenBank/DDBJ whole genome shotgun (WGS) entry which is preliminary data.</text>
</comment>
<evidence type="ECO:0000256" key="2">
    <source>
        <dbReference type="ARBA" id="ARBA00022448"/>
    </source>
</evidence>
<evidence type="ECO:0000256" key="5">
    <source>
        <dbReference type="ARBA" id="ARBA00022989"/>
    </source>
</evidence>
<keyword evidence="3" id="KW-1003">Cell membrane</keyword>
<dbReference type="InterPro" id="IPR036259">
    <property type="entry name" value="MFS_trans_sf"/>
</dbReference>
<feature type="transmembrane region" description="Helical" evidence="8">
    <location>
        <begin position="37"/>
        <end position="61"/>
    </location>
</feature>
<feature type="domain" description="Major facilitator superfamily (MFS) profile" evidence="9">
    <location>
        <begin position="34"/>
        <end position="423"/>
    </location>
</feature>
<dbReference type="RefSeq" id="WP_220192610.1">
    <property type="nucleotide sequence ID" value="NZ_BNJF01000001.1"/>
</dbReference>
<keyword evidence="2" id="KW-0813">Transport</keyword>
<evidence type="ECO:0000256" key="6">
    <source>
        <dbReference type="ARBA" id="ARBA00023136"/>
    </source>
</evidence>
<evidence type="ECO:0000256" key="1">
    <source>
        <dbReference type="ARBA" id="ARBA00004651"/>
    </source>
</evidence>
<evidence type="ECO:0000256" key="7">
    <source>
        <dbReference type="SAM" id="MobiDB-lite"/>
    </source>
</evidence>
<dbReference type="PANTHER" id="PTHR23513:SF9">
    <property type="entry name" value="ENTEROBACTIN EXPORTER ENTS"/>
    <property type="match status" value="1"/>
</dbReference>
<feature type="region of interest" description="Disordered" evidence="7">
    <location>
        <begin position="1"/>
        <end position="23"/>
    </location>
</feature>
<organism evidence="10 11">
    <name type="scientific">Ktedonospora formicarum</name>
    <dbReference type="NCBI Taxonomy" id="2778364"/>
    <lineage>
        <taxon>Bacteria</taxon>
        <taxon>Bacillati</taxon>
        <taxon>Chloroflexota</taxon>
        <taxon>Ktedonobacteria</taxon>
        <taxon>Ktedonobacterales</taxon>
        <taxon>Ktedonobacteraceae</taxon>
        <taxon>Ktedonospora</taxon>
    </lineage>
</organism>
<feature type="transmembrane region" description="Helical" evidence="8">
    <location>
        <begin position="312"/>
        <end position="330"/>
    </location>
</feature>
<feature type="transmembrane region" description="Helical" evidence="8">
    <location>
        <begin position="100"/>
        <end position="120"/>
    </location>
</feature>
<keyword evidence="4 8" id="KW-0812">Transmembrane</keyword>
<evidence type="ECO:0000256" key="3">
    <source>
        <dbReference type="ARBA" id="ARBA00022475"/>
    </source>
</evidence>
<evidence type="ECO:0000313" key="11">
    <source>
        <dbReference type="Proteomes" id="UP000612362"/>
    </source>
</evidence>
<keyword evidence="5 8" id="KW-1133">Transmembrane helix</keyword>
<comment type="subcellular location">
    <subcellularLocation>
        <location evidence="1">Cell membrane</location>
        <topology evidence="1">Multi-pass membrane protein</topology>
    </subcellularLocation>
</comment>
<feature type="transmembrane region" description="Helical" evidence="8">
    <location>
        <begin position="67"/>
        <end position="88"/>
    </location>
</feature>
<feature type="transmembrane region" description="Helical" evidence="8">
    <location>
        <begin position="281"/>
        <end position="300"/>
    </location>
</feature>
<dbReference type="InterPro" id="IPR010290">
    <property type="entry name" value="TM_effector"/>
</dbReference>
<accession>A0A8J3MQZ0</accession>
<protein>
    <submittedName>
        <fullName evidence="10">MFS transporter</fullName>
    </submittedName>
</protein>
<feature type="transmembrane region" description="Helical" evidence="8">
    <location>
        <begin position="398"/>
        <end position="419"/>
    </location>
</feature>
<evidence type="ECO:0000256" key="8">
    <source>
        <dbReference type="SAM" id="Phobius"/>
    </source>
</evidence>
<evidence type="ECO:0000313" key="10">
    <source>
        <dbReference type="EMBL" id="GHO43123.1"/>
    </source>
</evidence>
<dbReference type="PROSITE" id="PS50850">
    <property type="entry name" value="MFS"/>
    <property type="match status" value="1"/>
</dbReference>
<evidence type="ECO:0000259" key="9">
    <source>
        <dbReference type="PROSITE" id="PS50850"/>
    </source>
</evidence>